<dbReference type="Proteomes" id="UP000059680">
    <property type="component" value="Chromosome 9"/>
</dbReference>
<reference evidence="2 3" key="3">
    <citation type="journal article" date="2013" name="Rice">
        <title>Improvement of the Oryza sativa Nipponbare reference genome using next generation sequence and optical map data.</title>
        <authorList>
            <person name="Kawahara Y."/>
            <person name="de la Bastide M."/>
            <person name="Hamilton J.P."/>
            <person name="Kanamori H."/>
            <person name="McCombie W.R."/>
            <person name="Ouyang S."/>
            <person name="Schwartz D.C."/>
            <person name="Tanaka T."/>
            <person name="Wu J."/>
            <person name="Zhou S."/>
            <person name="Childs K.L."/>
            <person name="Davidson R.M."/>
            <person name="Lin H."/>
            <person name="Quesada-Ocampo L."/>
            <person name="Vaillancourt B."/>
            <person name="Sakai H."/>
            <person name="Lee S.S."/>
            <person name="Kim J."/>
            <person name="Numa H."/>
            <person name="Itoh T."/>
            <person name="Buell C.R."/>
            <person name="Matsumoto T."/>
        </authorList>
    </citation>
    <scope>NUCLEOTIDE SEQUENCE [LARGE SCALE GENOMIC DNA]</scope>
    <source>
        <strain evidence="3">cv. Nipponbare</strain>
    </source>
</reference>
<dbReference type="EMBL" id="AP014965">
    <property type="protein sequence ID" value="BAT08622.1"/>
    <property type="molecule type" value="Genomic_DNA"/>
</dbReference>
<reference evidence="2 3" key="2">
    <citation type="journal article" date="2013" name="Plant Cell Physiol.">
        <title>Rice Annotation Project Database (RAP-DB): an integrative and interactive database for rice genomics.</title>
        <authorList>
            <person name="Sakai H."/>
            <person name="Lee S.S."/>
            <person name="Tanaka T."/>
            <person name="Numa H."/>
            <person name="Kim J."/>
            <person name="Kawahara Y."/>
            <person name="Wakimoto H."/>
            <person name="Yang C.C."/>
            <person name="Iwamoto M."/>
            <person name="Abe T."/>
            <person name="Yamada Y."/>
            <person name="Muto A."/>
            <person name="Inokuchi H."/>
            <person name="Ikemura T."/>
            <person name="Matsumoto T."/>
            <person name="Sasaki T."/>
            <person name="Itoh T."/>
        </authorList>
    </citation>
    <scope>NUCLEOTIDE SEQUENCE [LARGE SCALE GENOMIC DNA]</scope>
    <source>
        <strain evidence="3">cv. Nipponbare</strain>
    </source>
</reference>
<evidence type="ECO:0000256" key="1">
    <source>
        <dbReference type="SAM" id="MobiDB-lite"/>
    </source>
</evidence>
<feature type="region of interest" description="Disordered" evidence="1">
    <location>
        <begin position="1"/>
        <end position="29"/>
    </location>
</feature>
<evidence type="ECO:0000313" key="3">
    <source>
        <dbReference type="Proteomes" id="UP000059680"/>
    </source>
</evidence>
<accession>A0A0P0XP24</accession>
<dbReference type="AlphaFoldDB" id="A0A0P0XP24"/>
<dbReference type="Gramene" id="Os09t0478900-01">
    <property type="protein sequence ID" value="Os09t0478900-01"/>
    <property type="gene ID" value="Os09g0478900"/>
</dbReference>
<dbReference type="InParanoid" id="A0A0P0XP24"/>
<protein>
    <submittedName>
        <fullName evidence="2">Os09g0478900 protein</fullName>
    </submittedName>
</protein>
<name>A0A0P0XP24_ORYSJ</name>
<proteinExistence type="predicted"/>
<dbReference type="PaxDb" id="39947-A0A0P0XP24"/>
<organism evidence="2 3">
    <name type="scientific">Oryza sativa subsp. japonica</name>
    <name type="common">Rice</name>
    <dbReference type="NCBI Taxonomy" id="39947"/>
    <lineage>
        <taxon>Eukaryota</taxon>
        <taxon>Viridiplantae</taxon>
        <taxon>Streptophyta</taxon>
        <taxon>Embryophyta</taxon>
        <taxon>Tracheophyta</taxon>
        <taxon>Spermatophyta</taxon>
        <taxon>Magnoliopsida</taxon>
        <taxon>Liliopsida</taxon>
        <taxon>Poales</taxon>
        <taxon>Poaceae</taxon>
        <taxon>BOP clade</taxon>
        <taxon>Oryzoideae</taxon>
        <taxon>Oryzeae</taxon>
        <taxon>Oryzinae</taxon>
        <taxon>Oryza</taxon>
        <taxon>Oryza sativa</taxon>
    </lineage>
</organism>
<evidence type="ECO:0000313" key="2">
    <source>
        <dbReference type="EMBL" id="BAT08622.1"/>
    </source>
</evidence>
<reference evidence="3" key="1">
    <citation type="journal article" date="2005" name="Nature">
        <title>The map-based sequence of the rice genome.</title>
        <authorList>
            <consortium name="International rice genome sequencing project (IRGSP)"/>
            <person name="Matsumoto T."/>
            <person name="Wu J."/>
            <person name="Kanamori H."/>
            <person name="Katayose Y."/>
            <person name="Fujisawa M."/>
            <person name="Namiki N."/>
            <person name="Mizuno H."/>
            <person name="Yamamoto K."/>
            <person name="Antonio B.A."/>
            <person name="Baba T."/>
            <person name="Sakata K."/>
            <person name="Nagamura Y."/>
            <person name="Aoki H."/>
            <person name="Arikawa K."/>
            <person name="Arita K."/>
            <person name="Bito T."/>
            <person name="Chiden Y."/>
            <person name="Fujitsuka N."/>
            <person name="Fukunaka R."/>
            <person name="Hamada M."/>
            <person name="Harada C."/>
            <person name="Hayashi A."/>
            <person name="Hijishita S."/>
            <person name="Honda M."/>
            <person name="Hosokawa S."/>
            <person name="Ichikawa Y."/>
            <person name="Idonuma A."/>
            <person name="Iijima M."/>
            <person name="Ikeda M."/>
            <person name="Ikeno M."/>
            <person name="Ito K."/>
            <person name="Ito S."/>
            <person name="Ito T."/>
            <person name="Ito Y."/>
            <person name="Ito Y."/>
            <person name="Iwabuchi A."/>
            <person name="Kamiya K."/>
            <person name="Karasawa W."/>
            <person name="Kurita K."/>
            <person name="Katagiri S."/>
            <person name="Kikuta A."/>
            <person name="Kobayashi H."/>
            <person name="Kobayashi N."/>
            <person name="Machita K."/>
            <person name="Maehara T."/>
            <person name="Masukawa M."/>
            <person name="Mizubayashi T."/>
            <person name="Mukai Y."/>
            <person name="Nagasaki H."/>
            <person name="Nagata Y."/>
            <person name="Naito S."/>
            <person name="Nakashima M."/>
            <person name="Nakama Y."/>
            <person name="Nakamichi Y."/>
            <person name="Nakamura M."/>
            <person name="Meguro A."/>
            <person name="Negishi M."/>
            <person name="Ohta I."/>
            <person name="Ohta T."/>
            <person name="Okamoto M."/>
            <person name="Ono N."/>
            <person name="Saji S."/>
            <person name="Sakaguchi M."/>
            <person name="Sakai K."/>
            <person name="Shibata M."/>
            <person name="Shimokawa T."/>
            <person name="Song J."/>
            <person name="Takazaki Y."/>
            <person name="Terasawa K."/>
            <person name="Tsugane M."/>
            <person name="Tsuji K."/>
            <person name="Ueda S."/>
            <person name="Waki K."/>
            <person name="Yamagata H."/>
            <person name="Yamamoto M."/>
            <person name="Yamamoto S."/>
            <person name="Yamane H."/>
            <person name="Yoshiki S."/>
            <person name="Yoshihara R."/>
            <person name="Yukawa K."/>
            <person name="Zhong H."/>
            <person name="Yano M."/>
            <person name="Yuan Q."/>
            <person name="Ouyang S."/>
            <person name="Liu J."/>
            <person name="Jones K.M."/>
            <person name="Gansberger K."/>
            <person name="Moffat K."/>
            <person name="Hill J."/>
            <person name="Bera J."/>
            <person name="Fadrosh D."/>
            <person name="Jin S."/>
            <person name="Johri S."/>
            <person name="Kim M."/>
            <person name="Overton L."/>
            <person name="Reardon M."/>
            <person name="Tsitrin T."/>
            <person name="Vuong H."/>
            <person name="Weaver B."/>
            <person name="Ciecko A."/>
            <person name="Tallon L."/>
            <person name="Jackson J."/>
            <person name="Pai G."/>
            <person name="Aken S.V."/>
            <person name="Utterback T."/>
            <person name="Reidmuller S."/>
            <person name="Feldblyum T."/>
            <person name="Hsiao J."/>
            <person name="Zismann V."/>
            <person name="Iobst S."/>
            <person name="de Vazeille A.R."/>
            <person name="Buell C.R."/>
            <person name="Ying K."/>
            <person name="Li Y."/>
            <person name="Lu T."/>
            <person name="Huang Y."/>
            <person name="Zhao Q."/>
            <person name="Feng Q."/>
            <person name="Zhang L."/>
            <person name="Zhu J."/>
            <person name="Weng Q."/>
            <person name="Mu J."/>
            <person name="Lu Y."/>
            <person name="Fan D."/>
            <person name="Liu Y."/>
            <person name="Guan J."/>
            <person name="Zhang Y."/>
            <person name="Yu S."/>
            <person name="Liu X."/>
            <person name="Zhang Y."/>
            <person name="Hong G."/>
            <person name="Han B."/>
            <person name="Choisne N."/>
            <person name="Demange N."/>
            <person name="Orjeda G."/>
            <person name="Samain S."/>
            <person name="Cattolico L."/>
            <person name="Pelletier E."/>
            <person name="Couloux A."/>
            <person name="Segurens B."/>
            <person name="Wincker P."/>
            <person name="D'Hont A."/>
            <person name="Scarpelli C."/>
            <person name="Weissenbach J."/>
            <person name="Salanoubat M."/>
            <person name="Quetier F."/>
            <person name="Yu Y."/>
            <person name="Kim H.R."/>
            <person name="Rambo T."/>
            <person name="Currie J."/>
            <person name="Collura K."/>
            <person name="Luo M."/>
            <person name="Yang T."/>
            <person name="Ammiraju J.S.S."/>
            <person name="Engler F."/>
            <person name="Soderlund C."/>
            <person name="Wing R.A."/>
            <person name="Palmer L.E."/>
            <person name="de la Bastide M."/>
            <person name="Spiegel L."/>
            <person name="Nascimento L."/>
            <person name="Zutavern T."/>
            <person name="O'Shaughnessy A."/>
            <person name="Dike S."/>
            <person name="Dedhia N."/>
            <person name="Preston R."/>
            <person name="Balija V."/>
            <person name="McCombie W.R."/>
            <person name="Chow T."/>
            <person name="Chen H."/>
            <person name="Chung M."/>
            <person name="Chen C."/>
            <person name="Shaw J."/>
            <person name="Wu H."/>
            <person name="Hsiao K."/>
            <person name="Chao Y."/>
            <person name="Chu M."/>
            <person name="Cheng C."/>
            <person name="Hour A."/>
            <person name="Lee P."/>
            <person name="Lin S."/>
            <person name="Lin Y."/>
            <person name="Liou J."/>
            <person name="Liu S."/>
            <person name="Hsing Y."/>
            <person name="Raghuvanshi S."/>
            <person name="Mohanty A."/>
            <person name="Bharti A.K."/>
            <person name="Gaur A."/>
            <person name="Gupta V."/>
            <person name="Kumar D."/>
            <person name="Ravi V."/>
            <person name="Vij S."/>
            <person name="Kapur A."/>
            <person name="Khurana P."/>
            <person name="Khurana P."/>
            <person name="Khurana J.P."/>
            <person name="Tyagi A.K."/>
            <person name="Gaikwad K."/>
            <person name="Singh A."/>
            <person name="Dalal V."/>
            <person name="Srivastava S."/>
            <person name="Dixit A."/>
            <person name="Pal A.K."/>
            <person name="Ghazi I.A."/>
            <person name="Yadav M."/>
            <person name="Pandit A."/>
            <person name="Bhargava A."/>
            <person name="Sureshbabu K."/>
            <person name="Batra K."/>
            <person name="Sharma T.R."/>
            <person name="Mohapatra T."/>
            <person name="Singh N.K."/>
            <person name="Messing J."/>
            <person name="Nelson A.B."/>
            <person name="Fuks G."/>
            <person name="Kavchok S."/>
            <person name="Keizer G."/>
            <person name="Linton E."/>
            <person name="Llaca V."/>
            <person name="Song R."/>
            <person name="Tanyolac B."/>
            <person name="Young S."/>
            <person name="Ho-Il K."/>
            <person name="Hahn J.H."/>
            <person name="Sangsakoo G."/>
            <person name="Vanavichit A."/>
            <person name="de Mattos Luiz.A.T."/>
            <person name="Zimmer P.D."/>
            <person name="Malone G."/>
            <person name="Dellagostin O."/>
            <person name="de Oliveira A.C."/>
            <person name="Bevan M."/>
            <person name="Bancroft I."/>
            <person name="Minx P."/>
            <person name="Cordum H."/>
            <person name="Wilson R."/>
            <person name="Cheng Z."/>
            <person name="Jin W."/>
            <person name="Jiang J."/>
            <person name="Leong S.A."/>
            <person name="Iwama H."/>
            <person name="Gojobori T."/>
            <person name="Itoh T."/>
            <person name="Niimura Y."/>
            <person name="Fujii Y."/>
            <person name="Habara T."/>
            <person name="Sakai H."/>
            <person name="Sato Y."/>
            <person name="Wilson G."/>
            <person name="Kumar K."/>
            <person name="McCouch S."/>
            <person name="Juretic N."/>
            <person name="Hoen D."/>
            <person name="Wright S."/>
            <person name="Bruskiewich R."/>
            <person name="Bureau T."/>
            <person name="Miyao A."/>
            <person name="Hirochika H."/>
            <person name="Nishikawa T."/>
            <person name="Kadowaki K."/>
            <person name="Sugiura M."/>
            <person name="Burr B."/>
            <person name="Sasaki T."/>
        </authorList>
    </citation>
    <scope>NUCLEOTIDE SEQUENCE [LARGE SCALE GENOMIC DNA]</scope>
    <source>
        <strain evidence="3">cv. Nipponbare</strain>
    </source>
</reference>
<sequence>MTGRRCPTAATTAPSSHLRAALPRGERGGNRRGSHIWLAGFGWPTLASLVGNLASRMAWRGI</sequence>
<keyword evidence="3" id="KW-1185">Reference proteome</keyword>
<gene>
    <name evidence="2" type="ordered locus">Os09g0478900</name>
    <name evidence="2" type="ORF">OSNPB_090478900</name>
</gene>